<name>A0A0M4D9K2_9BACT</name>
<dbReference type="Proteomes" id="UP000057158">
    <property type="component" value="Chromosome"/>
</dbReference>
<dbReference type="PATRIC" id="fig|1603606.3.peg.2028"/>
<protein>
    <submittedName>
        <fullName evidence="1">Uncharacterized protein</fullName>
    </submittedName>
</protein>
<accession>A0A0M4D9K2</accession>
<dbReference type="RefSeq" id="WP_053550722.1">
    <property type="nucleotide sequence ID" value="NZ_CP010802.1"/>
</dbReference>
<evidence type="ECO:0000313" key="2">
    <source>
        <dbReference type="Proteomes" id="UP000057158"/>
    </source>
</evidence>
<reference evidence="1 2" key="1">
    <citation type="submission" date="2015-07" db="EMBL/GenBank/DDBJ databases">
        <title>Isolation and Genomic Characterization of a Novel Halophilic Metal-Reducing Deltaproteobacterium from the Deep Subsurface.</title>
        <authorList>
            <person name="Badalamenti J.P."/>
            <person name="Summers Z.M."/>
            <person name="Gralnick J.A."/>
            <person name="Bond D.R."/>
        </authorList>
    </citation>
    <scope>NUCLEOTIDE SEQUENCE [LARGE SCALE GENOMIC DNA]</scope>
    <source>
        <strain evidence="1 2">WTL</strain>
    </source>
</reference>
<sequence length="82" mass="9221">MVGYPEIEYMVEGNGYIEKVEDIEHVPVGADMKGTSILIRDIGMFYLGPDIRNGPQVRYTPKFCETSPLFVMADAREMTLSS</sequence>
<dbReference type="KEGG" id="des:DSOUD_1870"/>
<proteinExistence type="predicted"/>
<evidence type="ECO:0000313" key="1">
    <source>
        <dbReference type="EMBL" id="ALC16642.1"/>
    </source>
</evidence>
<keyword evidence="2" id="KW-1185">Reference proteome</keyword>
<dbReference type="EMBL" id="CP010802">
    <property type="protein sequence ID" value="ALC16642.1"/>
    <property type="molecule type" value="Genomic_DNA"/>
</dbReference>
<dbReference type="STRING" id="1603606.DSOUD_1870"/>
<organism evidence="1 2">
    <name type="scientific">Desulfuromonas soudanensis</name>
    <dbReference type="NCBI Taxonomy" id="1603606"/>
    <lineage>
        <taxon>Bacteria</taxon>
        <taxon>Pseudomonadati</taxon>
        <taxon>Thermodesulfobacteriota</taxon>
        <taxon>Desulfuromonadia</taxon>
        <taxon>Desulfuromonadales</taxon>
        <taxon>Desulfuromonadaceae</taxon>
        <taxon>Desulfuromonas</taxon>
    </lineage>
</organism>
<dbReference type="AlphaFoldDB" id="A0A0M4D9K2"/>
<gene>
    <name evidence="1" type="ORF">DSOUD_1870</name>
</gene>